<evidence type="ECO:0000259" key="7">
    <source>
        <dbReference type="Pfam" id="PF00717"/>
    </source>
</evidence>
<dbReference type="KEGG" id="tpe:Tpen_0292"/>
<accession>A1RWX2</accession>
<evidence type="ECO:0000256" key="4">
    <source>
        <dbReference type="ARBA" id="ARBA00022989"/>
    </source>
</evidence>
<dbReference type="eggNOG" id="arCOG01739">
    <property type="taxonomic scope" value="Archaea"/>
</dbReference>
<keyword evidence="2" id="KW-0645">Protease</keyword>
<evidence type="ECO:0000256" key="1">
    <source>
        <dbReference type="ARBA" id="ARBA00004370"/>
    </source>
</evidence>
<dbReference type="SUPFAM" id="SSF51306">
    <property type="entry name" value="LexA/Signal peptidase"/>
    <property type="match status" value="1"/>
</dbReference>
<sequence length="129" mass="13984">MAEDRREIVLYALTIVGLLVFLLSLRFVLSTPVPLAVVSSWSMEPVLHVGDVVVVAGGNSYTLGDIVIYERGGELIVHRIVLSVNGKYVTKGDANPQADNIVLGKDAIYGKVQIVIPYIGALKLIFYKG</sequence>
<dbReference type="NCBIfam" id="TIGR02228">
    <property type="entry name" value="sigpep_I_arch"/>
    <property type="match status" value="1"/>
</dbReference>
<dbReference type="GO" id="GO:0016020">
    <property type="term" value="C:membrane"/>
    <property type="evidence" value="ECO:0007669"/>
    <property type="project" value="UniProtKB-SubCell"/>
</dbReference>
<dbReference type="EMBL" id="CP000505">
    <property type="protein sequence ID" value="ABL77702.1"/>
    <property type="molecule type" value="Genomic_DNA"/>
</dbReference>
<dbReference type="STRING" id="368408.Tpen_0292"/>
<dbReference type="HOGENOM" id="CLU_1943969_0_0_2"/>
<keyword evidence="5 6" id="KW-0472">Membrane</keyword>
<protein>
    <submittedName>
        <fullName evidence="8">Phage repressor</fullName>
    </submittedName>
</protein>
<dbReference type="GeneID" id="4601301"/>
<dbReference type="Proteomes" id="UP000000641">
    <property type="component" value="Chromosome"/>
</dbReference>
<reference evidence="9" key="1">
    <citation type="journal article" date="2008" name="J. Bacteriol.">
        <title>Genome sequence of Thermofilum pendens reveals an exceptional loss of biosynthetic pathways without genome reduction.</title>
        <authorList>
            <person name="Anderson I."/>
            <person name="Rodriguez J."/>
            <person name="Susanti D."/>
            <person name="Porat I."/>
            <person name="Reich C."/>
            <person name="Ulrich L.E."/>
            <person name="Elkins J.G."/>
            <person name="Mavromatis K."/>
            <person name="Lykidis A."/>
            <person name="Kim E."/>
            <person name="Thompson L.S."/>
            <person name="Nolan M."/>
            <person name="Land M."/>
            <person name="Copeland A."/>
            <person name="Lapidus A."/>
            <person name="Lucas S."/>
            <person name="Detter C."/>
            <person name="Zhulin I.B."/>
            <person name="Olsen G.J."/>
            <person name="Whitman W."/>
            <person name="Mukhopadhyay B."/>
            <person name="Bristow J."/>
            <person name="Kyrpides N."/>
        </authorList>
    </citation>
    <scope>NUCLEOTIDE SEQUENCE [LARGE SCALE GENOMIC DNA]</scope>
    <source>
        <strain evidence="9">DSM 2475 / Hrk 5</strain>
    </source>
</reference>
<evidence type="ECO:0000256" key="3">
    <source>
        <dbReference type="ARBA" id="ARBA00022692"/>
    </source>
</evidence>
<keyword evidence="3 6" id="KW-0812">Transmembrane</keyword>
<feature type="transmembrane region" description="Helical" evidence="6">
    <location>
        <begin position="9"/>
        <end position="29"/>
    </location>
</feature>
<dbReference type="EnsemblBacteria" id="ABL77702">
    <property type="protein sequence ID" value="ABL77702"/>
    <property type="gene ID" value="Tpen_0292"/>
</dbReference>
<dbReference type="PRINTS" id="PR00728">
    <property type="entry name" value="SIGNALPTASE"/>
</dbReference>
<keyword evidence="2" id="KW-0378">Hydrolase</keyword>
<evidence type="ECO:0000313" key="8">
    <source>
        <dbReference type="EMBL" id="ABL77702.1"/>
    </source>
</evidence>
<evidence type="ECO:0000256" key="2">
    <source>
        <dbReference type="ARBA" id="ARBA00022670"/>
    </source>
</evidence>
<dbReference type="PANTHER" id="PTHR10806">
    <property type="entry name" value="SIGNAL PEPTIDASE COMPLEX CATALYTIC SUBUNIT SEC11"/>
    <property type="match status" value="1"/>
</dbReference>
<dbReference type="GO" id="GO:0008233">
    <property type="term" value="F:peptidase activity"/>
    <property type="evidence" value="ECO:0007669"/>
    <property type="project" value="UniProtKB-KW"/>
</dbReference>
<evidence type="ECO:0000256" key="5">
    <source>
        <dbReference type="ARBA" id="ARBA00023136"/>
    </source>
</evidence>
<dbReference type="RefSeq" id="WP_011751967.1">
    <property type="nucleotide sequence ID" value="NC_008698.1"/>
</dbReference>
<dbReference type="GO" id="GO:0006465">
    <property type="term" value="P:signal peptide processing"/>
    <property type="evidence" value="ECO:0007669"/>
    <property type="project" value="InterPro"/>
</dbReference>
<organism evidence="8 9">
    <name type="scientific">Thermofilum pendens (strain DSM 2475 / Hrk 5)</name>
    <dbReference type="NCBI Taxonomy" id="368408"/>
    <lineage>
        <taxon>Archaea</taxon>
        <taxon>Thermoproteota</taxon>
        <taxon>Thermoprotei</taxon>
        <taxon>Thermofilales</taxon>
        <taxon>Thermofilaceae</taxon>
        <taxon>Thermofilum</taxon>
    </lineage>
</organism>
<comment type="subcellular location">
    <subcellularLocation>
        <location evidence="1">Membrane</location>
    </subcellularLocation>
</comment>
<proteinExistence type="predicted"/>
<dbReference type="PANTHER" id="PTHR10806:SF6">
    <property type="entry name" value="SIGNAL PEPTIDASE COMPLEX CATALYTIC SUBUNIT SEC11"/>
    <property type="match status" value="1"/>
</dbReference>
<keyword evidence="4 6" id="KW-1133">Transmembrane helix</keyword>
<dbReference type="Pfam" id="PF00717">
    <property type="entry name" value="Peptidase_S24"/>
    <property type="match status" value="1"/>
</dbReference>
<dbReference type="Gene3D" id="2.10.109.10">
    <property type="entry name" value="Umud Fragment, subunit A"/>
    <property type="match status" value="1"/>
</dbReference>
<keyword evidence="9" id="KW-1185">Reference proteome</keyword>
<name>A1RWX2_THEPD</name>
<evidence type="ECO:0000313" key="9">
    <source>
        <dbReference type="Proteomes" id="UP000000641"/>
    </source>
</evidence>
<evidence type="ECO:0000256" key="6">
    <source>
        <dbReference type="SAM" id="Phobius"/>
    </source>
</evidence>
<dbReference type="InterPro" id="IPR001733">
    <property type="entry name" value="Peptidase_S26B"/>
</dbReference>
<dbReference type="InterPro" id="IPR036286">
    <property type="entry name" value="LexA/Signal_pep-like_sf"/>
</dbReference>
<dbReference type="AlphaFoldDB" id="A1RWX2"/>
<feature type="domain" description="Peptidase S24/S26A/S26B/S26C" evidence="7">
    <location>
        <begin position="32"/>
        <end position="112"/>
    </location>
</feature>
<gene>
    <name evidence="8" type="ordered locus">Tpen_0292</name>
</gene>
<dbReference type="OrthoDB" id="4822at2157"/>
<dbReference type="InterPro" id="IPR015927">
    <property type="entry name" value="Peptidase_S24_S26A/B/C"/>
</dbReference>